<protein>
    <submittedName>
        <fullName evidence="1">Uncharacterized protein</fullName>
    </submittedName>
</protein>
<evidence type="ECO:0000313" key="1">
    <source>
        <dbReference type="EMBL" id="QNE74188.1"/>
    </source>
</evidence>
<name>A0A7G7BFS3_9ACTN</name>
<proteinExistence type="predicted"/>
<reference evidence="2" key="1">
    <citation type="submission" date="2019-10" db="EMBL/GenBank/DDBJ databases">
        <title>Antimicrobial potential of Antarctic Bacteria.</title>
        <authorList>
            <person name="Benaud N."/>
            <person name="Edwards R.J."/>
            <person name="Ferrari B.C."/>
        </authorList>
    </citation>
    <scope>NUCLEOTIDE SEQUENCE [LARGE SCALE GENOMIC DNA]</scope>
    <source>
        <strain evidence="2">NBSH44</strain>
    </source>
</reference>
<keyword evidence="2" id="KW-1185">Reference proteome</keyword>
<dbReference type="RefSeq" id="WP_185297750.1">
    <property type="nucleotide sequence ID" value="NZ_CP045702.1"/>
</dbReference>
<accession>A0A7G7BFS3</accession>
<sequence>MTIVHQDAFPGGFPVVANPRTAFESRGVTVVEDRAGLARLPFVAALAVHAVLHGVPAGGFARPFPTTRAWASSESR</sequence>
<evidence type="ECO:0000313" key="2">
    <source>
        <dbReference type="Proteomes" id="UP000515307"/>
    </source>
</evidence>
<dbReference type="AlphaFoldDB" id="A0A7G7BFS3"/>
<organism evidence="1 2">
    <name type="scientific">Streptomyces finlayi</name>
    <dbReference type="NCBI Taxonomy" id="67296"/>
    <lineage>
        <taxon>Bacteria</taxon>
        <taxon>Bacillati</taxon>
        <taxon>Actinomycetota</taxon>
        <taxon>Actinomycetes</taxon>
        <taxon>Kitasatosporales</taxon>
        <taxon>Streptomycetaceae</taxon>
        <taxon>Streptomyces</taxon>
    </lineage>
</organism>
<dbReference type="Proteomes" id="UP000515307">
    <property type="component" value="Chromosome"/>
</dbReference>
<dbReference type="EMBL" id="CP045702">
    <property type="protein sequence ID" value="QNE74188.1"/>
    <property type="molecule type" value="Genomic_DNA"/>
</dbReference>
<dbReference type="KEGG" id="sfiy:F0344_05815"/>
<gene>
    <name evidence="1" type="ORF">F0344_05815</name>
</gene>